<comment type="subcellular location">
    <subcellularLocation>
        <location evidence="5">Nucleus</location>
    </subcellularLocation>
    <subcellularLocation>
        <location evidence="5">Cytoplasm</location>
    </subcellularLocation>
</comment>
<dbReference type="InterPro" id="IPR009060">
    <property type="entry name" value="UBA-like_sf"/>
</dbReference>
<keyword evidence="8" id="KW-1185">Reference proteome</keyword>
<reference evidence="7" key="1">
    <citation type="submission" date="2020-12" db="EMBL/GenBank/DDBJ databases">
        <title>Metabolic potential, ecology and presence of endohyphal bacteria is reflected in genomic diversity of Mucoromycotina.</title>
        <authorList>
            <person name="Muszewska A."/>
            <person name="Okrasinska A."/>
            <person name="Steczkiewicz K."/>
            <person name="Drgas O."/>
            <person name="Orlowska M."/>
            <person name="Perlinska-Lenart U."/>
            <person name="Aleksandrzak-Piekarczyk T."/>
            <person name="Szatraj K."/>
            <person name="Zielenkiewicz U."/>
            <person name="Pilsyk S."/>
            <person name="Malc E."/>
            <person name="Mieczkowski P."/>
            <person name="Kruszewska J.S."/>
            <person name="Biernat P."/>
            <person name="Pawlowska J."/>
        </authorList>
    </citation>
    <scope>NUCLEOTIDE SEQUENCE</scope>
    <source>
        <strain evidence="7">WA0000067209</strain>
    </source>
</reference>
<dbReference type="InterPro" id="IPR015360">
    <property type="entry name" value="XPC-bd"/>
</dbReference>
<evidence type="ECO:0000313" key="7">
    <source>
        <dbReference type="EMBL" id="KAG2176299.1"/>
    </source>
</evidence>
<dbReference type="GO" id="GO:0031593">
    <property type="term" value="F:polyubiquitin modification-dependent protein binding"/>
    <property type="evidence" value="ECO:0007669"/>
    <property type="project" value="UniProtKB-UniRule"/>
</dbReference>
<dbReference type="GO" id="GO:0043161">
    <property type="term" value="P:proteasome-mediated ubiquitin-dependent protein catabolic process"/>
    <property type="evidence" value="ECO:0007669"/>
    <property type="project" value="UniProtKB-UniRule"/>
</dbReference>
<protein>
    <recommendedName>
        <fullName evidence="5">UV excision repair protein RAD23</fullName>
    </recommendedName>
</protein>
<comment type="caution">
    <text evidence="7">The sequence shown here is derived from an EMBL/GenBank/DDBJ whole genome shotgun (WGS) entry which is preliminary data.</text>
</comment>
<keyword evidence="1" id="KW-0677">Repeat</keyword>
<proteinExistence type="inferred from homology"/>
<feature type="domain" description="UBA" evidence="6">
    <location>
        <begin position="17"/>
        <end position="57"/>
    </location>
</feature>
<dbReference type="Pfam" id="PF00627">
    <property type="entry name" value="UBA"/>
    <property type="match status" value="2"/>
</dbReference>
<dbReference type="InterPro" id="IPR004806">
    <property type="entry name" value="Rad23"/>
</dbReference>
<evidence type="ECO:0000256" key="4">
    <source>
        <dbReference type="ARBA" id="ARBA00023242"/>
    </source>
</evidence>
<keyword evidence="3 5" id="KW-0234">DNA repair</keyword>
<dbReference type="Pfam" id="PF09280">
    <property type="entry name" value="XPC-binding"/>
    <property type="match status" value="1"/>
</dbReference>
<evidence type="ECO:0000256" key="2">
    <source>
        <dbReference type="ARBA" id="ARBA00022763"/>
    </source>
</evidence>
<dbReference type="AlphaFoldDB" id="A0A8H7PMS8"/>
<dbReference type="SUPFAM" id="SSF46934">
    <property type="entry name" value="UBA-like"/>
    <property type="match status" value="2"/>
</dbReference>
<dbReference type="InterPro" id="IPR015940">
    <property type="entry name" value="UBA"/>
</dbReference>
<evidence type="ECO:0000256" key="5">
    <source>
        <dbReference type="RuleBase" id="RU367049"/>
    </source>
</evidence>
<dbReference type="OrthoDB" id="419317at2759"/>
<dbReference type="InterPro" id="IPR036353">
    <property type="entry name" value="XPC-bd_sf"/>
</dbReference>
<dbReference type="Gene3D" id="1.10.10.540">
    <property type="entry name" value="XPC-binding domain"/>
    <property type="match status" value="1"/>
</dbReference>
<dbReference type="SMART" id="SM00165">
    <property type="entry name" value="UBA"/>
    <property type="match status" value="2"/>
</dbReference>
<dbReference type="PANTHER" id="PTHR10621:SF0">
    <property type="entry name" value="UV EXCISION REPAIR PROTEIN RAD23"/>
    <property type="match status" value="1"/>
</dbReference>
<dbReference type="SMART" id="SM00727">
    <property type="entry name" value="STI1"/>
    <property type="match status" value="1"/>
</dbReference>
<feature type="domain" description="UBA" evidence="6">
    <location>
        <begin position="197"/>
        <end position="238"/>
    </location>
</feature>
<evidence type="ECO:0000313" key="8">
    <source>
        <dbReference type="Proteomes" id="UP000654370"/>
    </source>
</evidence>
<dbReference type="CDD" id="cd14280">
    <property type="entry name" value="UBA1_Rad23_like"/>
    <property type="match status" value="1"/>
</dbReference>
<name>A0A8H7PMS8_MORIS</name>
<dbReference type="GO" id="GO:0003684">
    <property type="term" value="F:damaged DNA binding"/>
    <property type="evidence" value="ECO:0007669"/>
    <property type="project" value="UniProtKB-UniRule"/>
</dbReference>
<gene>
    <name evidence="7" type="ORF">INT43_005533</name>
</gene>
<dbReference type="PROSITE" id="PS50030">
    <property type="entry name" value="UBA"/>
    <property type="match status" value="2"/>
</dbReference>
<dbReference type="SUPFAM" id="SSF101238">
    <property type="entry name" value="XPC-binding domain"/>
    <property type="match status" value="1"/>
</dbReference>
<dbReference type="FunFam" id="1.10.8.10:FF:000002">
    <property type="entry name" value="UV excision repair protein RAD23 homolog"/>
    <property type="match status" value="1"/>
</dbReference>
<evidence type="ECO:0000259" key="6">
    <source>
        <dbReference type="PROSITE" id="PS50030"/>
    </source>
</evidence>
<dbReference type="Proteomes" id="UP000654370">
    <property type="component" value="Unassembled WGS sequence"/>
</dbReference>
<dbReference type="FunFam" id="1.10.10.540:FF:000001">
    <property type="entry name" value="UV excision repair protein RAD23 B"/>
    <property type="match status" value="1"/>
</dbReference>
<dbReference type="PRINTS" id="PR01839">
    <property type="entry name" value="RAD23PROTEIN"/>
</dbReference>
<dbReference type="InterPro" id="IPR006636">
    <property type="entry name" value="STI1_HS-bd"/>
</dbReference>
<dbReference type="Gene3D" id="1.10.8.10">
    <property type="entry name" value="DNA helicase RuvA subunit, C-terminal domain"/>
    <property type="match status" value="2"/>
</dbReference>
<dbReference type="GO" id="GO:0043130">
    <property type="term" value="F:ubiquitin binding"/>
    <property type="evidence" value="ECO:0007669"/>
    <property type="project" value="UniProtKB-UniRule"/>
</dbReference>
<evidence type="ECO:0000256" key="1">
    <source>
        <dbReference type="ARBA" id="ARBA00022737"/>
    </source>
</evidence>
<keyword evidence="5" id="KW-0963">Cytoplasm</keyword>
<keyword evidence="2 5" id="KW-0227">DNA damage</keyword>
<sequence length="243" mass="27058">MPLSINVTGISSTVTGQQYESAIQNMTEMGFEREQVIKAMRASFNNPDRAVEYLFSGIPEHLLQEQSASAQETGEEHMEEDSEPLQYVLTLSFTDDTPQNLFQAAAQQAQREQQQSGGANDLSFLRSAPQFQQLRQLVQSNPNLLQPLLQQVGQSNPDLLRIINQDPQAFLQMLAEGSEEDDEGMAAPPGSQVIQVTQEEKEAIDRLEGLGFERALVIEAFFACDKNEELAANYLFDQGNDDL</sequence>
<dbReference type="EMBL" id="JAEPQZ010000010">
    <property type="protein sequence ID" value="KAG2176299.1"/>
    <property type="molecule type" value="Genomic_DNA"/>
</dbReference>
<comment type="similarity">
    <text evidence="5">Belongs to the RAD23 family.</text>
</comment>
<accession>A0A8H7PMS8</accession>
<organism evidence="7 8">
    <name type="scientific">Mortierella isabellina</name>
    <name type="common">Filamentous fungus</name>
    <name type="synonym">Umbelopsis isabellina</name>
    <dbReference type="NCBI Taxonomy" id="91625"/>
    <lineage>
        <taxon>Eukaryota</taxon>
        <taxon>Fungi</taxon>
        <taxon>Fungi incertae sedis</taxon>
        <taxon>Mucoromycota</taxon>
        <taxon>Mucoromycotina</taxon>
        <taxon>Umbelopsidomycetes</taxon>
        <taxon>Umbelopsidales</taxon>
        <taxon>Umbelopsidaceae</taxon>
        <taxon>Umbelopsis</taxon>
    </lineage>
</organism>
<keyword evidence="4 5" id="KW-0539">Nucleus</keyword>
<dbReference type="GO" id="GO:0005829">
    <property type="term" value="C:cytosol"/>
    <property type="evidence" value="ECO:0007669"/>
    <property type="project" value="TreeGrafter"/>
</dbReference>
<dbReference type="NCBIfam" id="TIGR00601">
    <property type="entry name" value="rad23"/>
    <property type="match status" value="1"/>
</dbReference>
<dbReference type="FunFam" id="1.10.8.10:FF:000003">
    <property type="entry name" value="UV excision repair protein RAD23 homolog"/>
    <property type="match status" value="1"/>
</dbReference>
<comment type="function">
    <text evidence="5">Multiubiquitin chain receptor involved in modulation of proteasomal degradation. Involved in nucleotide excision repair.</text>
</comment>
<dbReference type="GO" id="GO:0070628">
    <property type="term" value="F:proteasome binding"/>
    <property type="evidence" value="ECO:0007669"/>
    <property type="project" value="TreeGrafter"/>
</dbReference>
<dbReference type="PANTHER" id="PTHR10621">
    <property type="entry name" value="UV EXCISION REPAIR PROTEIN RAD23"/>
    <property type="match status" value="1"/>
</dbReference>
<evidence type="ECO:0000256" key="3">
    <source>
        <dbReference type="ARBA" id="ARBA00023204"/>
    </source>
</evidence>
<dbReference type="GO" id="GO:0006289">
    <property type="term" value="P:nucleotide-excision repair"/>
    <property type="evidence" value="ECO:0007669"/>
    <property type="project" value="UniProtKB-UniRule"/>
</dbReference>
<dbReference type="GO" id="GO:0005654">
    <property type="term" value="C:nucleoplasm"/>
    <property type="evidence" value="ECO:0007669"/>
    <property type="project" value="TreeGrafter"/>
</dbReference>